<keyword evidence="2" id="KW-1185">Reference proteome</keyword>
<dbReference type="Proteomes" id="UP001303532">
    <property type="component" value="Chromosome"/>
</dbReference>
<reference evidence="1 2" key="1">
    <citation type="submission" date="2023-01" db="EMBL/GenBank/DDBJ databases">
        <title>Sporosarcina sp. nov., isolated from Korean tranditional fermented seafood 'Jeotgal'.</title>
        <authorList>
            <person name="Yang A.-I."/>
        </authorList>
    </citation>
    <scope>NUCLEOTIDE SEQUENCE [LARGE SCALE GENOMIC DNA]</scope>
    <source>
        <strain evidence="1 2">B2O-1</strain>
    </source>
</reference>
<gene>
    <name evidence="1" type="ORF">PGH26_02125</name>
</gene>
<sequence length="550" mass="61442">MTVPETVQTAVQTFAAYPTTRMTIVFQDSSIAVIEISRKDTYVQGMGNTQVTSVAIMANSELYFDTNVILPNVKISKGVTHIDLNATIKNVVIESSDDIHITGSGDFENVTVSTNKTVDFAAKGSIGNLNMENGTGTVELGNELNVSNVTLPPGKTANEVISNFEGVKDKIEKVDNVDNPAYIPGQVPENPNGHFTAGVSKVEGRYGYVSLNVKNQGSYEVKYLQKDRFVTPPTNPGAIGQQVPKGAVSFKDGDQIIQYYGHELFVYQVDAAGTINDMKELDDHTIAPPRYELVGRSLTVTVPMIPKHLSNYGDSTNLFITTENFAQSFADLTEDKWTKVDGLLSITLRLNGDVKGITKVITDFPSVKFMSYLNRESNPVTEKLLLNELYLLLKFDQPKTRSFYIYDSMHYLACGYYGDFSNMDDRCKEPDFKPFQSDSLSMATYRQELLRNELSITTAIDFKRIIAKVDLQLKDKVVTYIKADKQVTDLFKDDFYQYDEGNQLKPETTQRDIDTARLAVNQVSDEFTEKMYLNWLLDTAGRELSGESGR</sequence>
<dbReference type="EMBL" id="CP116341">
    <property type="protein sequence ID" value="WOV84745.1"/>
    <property type="molecule type" value="Genomic_DNA"/>
</dbReference>
<organism evidence="1 2">
    <name type="scientific">Sporosarcina jeotgali</name>
    <dbReference type="NCBI Taxonomy" id="3020056"/>
    <lineage>
        <taxon>Bacteria</taxon>
        <taxon>Bacillati</taxon>
        <taxon>Bacillota</taxon>
        <taxon>Bacilli</taxon>
        <taxon>Bacillales</taxon>
        <taxon>Caryophanaceae</taxon>
        <taxon>Sporosarcina</taxon>
    </lineage>
</organism>
<evidence type="ECO:0000313" key="1">
    <source>
        <dbReference type="EMBL" id="WOV84745.1"/>
    </source>
</evidence>
<proteinExistence type="predicted"/>
<accession>A0ABZ0KWH1</accession>
<protein>
    <submittedName>
        <fullName evidence="1">Uncharacterized protein</fullName>
    </submittedName>
</protein>
<evidence type="ECO:0000313" key="2">
    <source>
        <dbReference type="Proteomes" id="UP001303532"/>
    </source>
</evidence>
<dbReference type="RefSeq" id="WP_323692390.1">
    <property type="nucleotide sequence ID" value="NZ_CP116341.1"/>
</dbReference>
<name>A0ABZ0KWH1_9BACL</name>